<evidence type="ECO:0008006" key="3">
    <source>
        <dbReference type="Google" id="ProtNLM"/>
    </source>
</evidence>
<protein>
    <recommendedName>
        <fullName evidence="3">VWFA domain-containing protein</fullName>
    </recommendedName>
</protein>
<dbReference type="InterPro" id="IPR052969">
    <property type="entry name" value="Thr-specific_kinase-like"/>
</dbReference>
<sequence length="509" mass="56127">MEMDSGYPAMEKVCFSFASQRQHFIVPDTVGALTNSMNLVLRIDPSECHFIKCEEVASNWFNLMFELPNRREVVDKLCLNALEKEPWLAQCGVRAVKIGDKSEIHMQTPITRSVPTSIAEANVPTSIAEANLPCSQVVSHHAPCLHDDRKLDLIVVVDCATTNAAILGQLKAQLRHMVDAISQKSAHFRLAIISYQNHPNTGRRVPTASVSNIASVVNFTDDKSKMKDNINGLRCFGNSGSRRGLADALALAVHLSNNNDDDDCNNDYKCRQEALTVCVLLPLDVQFGNLDIFKCTHGHDVLSLCRQLAANAVTLYVVLCRSSKPGIPPYLPNSGRRIDLMAEFFTGISLMTGGLFIYSESVKVVSEIISYIVEVDKSMERLFGTAHDIILDEIEMNDGDVVLEELLTKVQEELTKRSLHVNLIAINGSTIGPSSKLASKFSLDNSIDGACKTWQREVKKMRQADLAIASGSRGDVNMEEAAGPQVQLLEKQNVTREVSERMVRRVVGG</sequence>
<organism evidence="1 2">
    <name type="scientific">Porites lobata</name>
    <dbReference type="NCBI Taxonomy" id="104759"/>
    <lineage>
        <taxon>Eukaryota</taxon>
        <taxon>Metazoa</taxon>
        <taxon>Cnidaria</taxon>
        <taxon>Anthozoa</taxon>
        <taxon>Hexacorallia</taxon>
        <taxon>Scleractinia</taxon>
        <taxon>Fungiina</taxon>
        <taxon>Poritidae</taxon>
        <taxon>Porites</taxon>
    </lineage>
</organism>
<proteinExistence type="predicted"/>
<dbReference type="SUPFAM" id="SSF53300">
    <property type="entry name" value="vWA-like"/>
    <property type="match status" value="1"/>
</dbReference>
<dbReference type="EMBL" id="CALNXK010000631">
    <property type="protein sequence ID" value="CAH3188528.1"/>
    <property type="molecule type" value="Genomic_DNA"/>
</dbReference>
<dbReference type="Proteomes" id="UP001159405">
    <property type="component" value="Unassembled WGS sequence"/>
</dbReference>
<dbReference type="PANTHER" id="PTHR47763">
    <property type="entry name" value="ALPHA-PROTEIN KINASE VWKA"/>
    <property type="match status" value="1"/>
</dbReference>
<gene>
    <name evidence="1" type="ORF">PLOB_00041006</name>
</gene>
<evidence type="ECO:0000313" key="1">
    <source>
        <dbReference type="EMBL" id="CAH3188528.1"/>
    </source>
</evidence>
<dbReference type="Gene3D" id="3.40.50.410">
    <property type="entry name" value="von Willebrand factor, type A domain"/>
    <property type="match status" value="1"/>
</dbReference>
<name>A0ABN8SAE0_9CNID</name>
<reference evidence="1 2" key="1">
    <citation type="submission" date="2022-05" db="EMBL/GenBank/DDBJ databases">
        <authorList>
            <consortium name="Genoscope - CEA"/>
            <person name="William W."/>
        </authorList>
    </citation>
    <scope>NUCLEOTIDE SEQUENCE [LARGE SCALE GENOMIC DNA]</scope>
</reference>
<accession>A0ABN8SAE0</accession>
<dbReference type="InterPro" id="IPR036465">
    <property type="entry name" value="vWFA_dom_sf"/>
</dbReference>
<keyword evidence="2" id="KW-1185">Reference proteome</keyword>
<comment type="caution">
    <text evidence="1">The sequence shown here is derived from an EMBL/GenBank/DDBJ whole genome shotgun (WGS) entry which is preliminary data.</text>
</comment>
<evidence type="ECO:0000313" key="2">
    <source>
        <dbReference type="Proteomes" id="UP001159405"/>
    </source>
</evidence>
<dbReference type="PANTHER" id="PTHR47763:SF1">
    <property type="entry name" value="DUF659 DOMAIN-CONTAINING PROTEIN"/>
    <property type="match status" value="1"/>
</dbReference>